<comment type="caution">
    <text evidence="1">The sequence shown here is derived from an EMBL/GenBank/DDBJ whole genome shotgun (WGS) entry which is preliminary data.</text>
</comment>
<proteinExistence type="predicted"/>
<protein>
    <recommendedName>
        <fullName evidence="3">Type 4 fimbrial biogenesis protein PilX N-terminal domain-containing protein</fullName>
    </recommendedName>
</protein>
<evidence type="ECO:0008006" key="3">
    <source>
        <dbReference type="Google" id="ProtNLM"/>
    </source>
</evidence>
<name>A0A1F8B8S8_9BACT</name>
<dbReference type="Proteomes" id="UP000176404">
    <property type="component" value="Unassembled WGS sequence"/>
</dbReference>
<accession>A0A1F8B8S8</accession>
<reference evidence="1 2" key="1">
    <citation type="journal article" date="2016" name="Nat. Commun.">
        <title>Thousands of microbial genomes shed light on interconnected biogeochemical processes in an aquifer system.</title>
        <authorList>
            <person name="Anantharaman K."/>
            <person name="Brown C.T."/>
            <person name="Hug L.A."/>
            <person name="Sharon I."/>
            <person name="Castelle C.J."/>
            <person name="Probst A.J."/>
            <person name="Thomas B.C."/>
            <person name="Singh A."/>
            <person name="Wilkins M.J."/>
            <person name="Karaoz U."/>
            <person name="Brodie E.L."/>
            <person name="Williams K.H."/>
            <person name="Hubbard S.S."/>
            <person name="Banfield J.F."/>
        </authorList>
    </citation>
    <scope>NUCLEOTIDE SEQUENCE [LARGE SCALE GENOMIC DNA]</scope>
</reference>
<gene>
    <name evidence="1" type="ORF">A2892_00215</name>
</gene>
<evidence type="ECO:0000313" key="1">
    <source>
        <dbReference type="EMBL" id="OGM60443.1"/>
    </source>
</evidence>
<dbReference type="AlphaFoldDB" id="A0A1F8B8S8"/>
<sequence>MPKPAFSKNNSGQVLLLVLLSMVTVLTISLSIAARSTVEVATTSYEEDASRAFSAAEAGVEQALIKESGVEEIDLGNNTSVSAEVTRPTQGSSFTYPSYLYGGETASFWFVSHDPISGRLTCPSCTRTSQVDICWGDGSSSSVPAIEVAVFFDTSRTSTDNPNNYSDVQVRRQAYDPDSSRAAANGFTYYNRNCSDISGFRYRASIDLASLVGGSCAVGGGEGCLMVVKVRMFYIENSDSPQPVAIIVRGGPNPFLPDQGILVESVGEANESKRRVTVLRTYAEAPGGLFDSAIFTPESLSKQDYGD</sequence>
<dbReference type="EMBL" id="MGHD01000004">
    <property type="protein sequence ID" value="OGM60443.1"/>
    <property type="molecule type" value="Genomic_DNA"/>
</dbReference>
<organism evidence="1 2">
    <name type="scientific">Candidatus Woesebacteria bacterium RIFCSPLOWO2_01_FULL_39_10b</name>
    <dbReference type="NCBI Taxonomy" id="1802517"/>
    <lineage>
        <taxon>Bacteria</taxon>
        <taxon>Candidatus Woeseibacteriota</taxon>
    </lineage>
</organism>
<dbReference type="STRING" id="1802517.A2892_00215"/>
<evidence type="ECO:0000313" key="2">
    <source>
        <dbReference type="Proteomes" id="UP000176404"/>
    </source>
</evidence>